<protein>
    <submittedName>
        <fullName evidence="7">Branched-chain amino acid ABC transporter permease</fullName>
    </submittedName>
</protein>
<dbReference type="Proteomes" id="UP000249185">
    <property type="component" value="Unassembled WGS sequence"/>
</dbReference>
<evidence type="ECO:0000256" key="6">
    <source>
        <dbReference type="SAM" id="Phobius"/>
    </source>
</evidence>
<feature type="transmembrane region" description="Helical" evidence="6">
    <location>
        <begin position="224"/>
        <end position="246"/>
    </location>
</feature>
<dbReference type="GO" id="GO:0015658">
    <property type="term" value="F:branched-chain amino acid transmembrane transporter activity"/>
    <property type="evidence" value="ECO:0007669"/>
    <property type="project" value="InterPro"/>
</dbReference>
<evidence type="ECO:0000313" key="8">
    <source>
        <dbReference type="Proteomes" id="UP000249185"/>
    </source>
</evidence>
<dbReference type="InterPro" id="IPR043428">
    <property type="entry name" value="LivM-like"/>
</dbReference>
<feature type="transmembrane region" description="Helical" evidence="6">
    <location>
        <begin position="39"/>
        <end position="61"/>
    </location>
</feature>
<evidence type="ECO:0000256" key="4">
    <source>
        <dbReference type="ARBA" id="ARBA00022989"/>
    </source>
</evidence>
<feature type="transmembrane region" description="Helical" evidence="6">
    <location>
        <begin position="93"/>
        <end position="115"/>
    </location>
</feature>
<accession>A0A2W5N7U1</accession>
<dbReference type="AlphaFoldDB" id="A0A2W5N7U1"/>
<gene>
    <name evidence="7" type="ORF">DI556_14690</name>
</gene>
<comment type="caution">
    <text evidence="7">The sequence shown here is derived from an EMBL/GenBank/DDBJ whole genome shotgun (WGS) entry which is preliminary data.</text>
</comment>
<dbReference type="InterPro" id="IPR001851">
    <property type="entry name" value="ABC_transp_permease"/>
</dbReference>
<reference evidence="7 8" key="1">
    <citation type="submission" date="2017-08" db="EMBL/GenBank/DDBJ databases">
        <title>Infants hospitalized years apart are colonized by the same room-sourced microbial strains.</title>
        <authorList>
            <person name="Brooks B."/>
            <person name="Olm M.R."/>
            <person name="Firek B.A."/>
            <person name="Baker R."/>
            <person name="Thomas B.C."/>
            <person name="Morowitz M.J."/>
            <person name="Banfield J.F."/>
        </authorList>
    </citation>
    <scope>NUCLEOTIDE SEQUENCE [LARGE SCALE GENOMIC DNA]</scope>
    <source>
        <strain evidence="7">S2_005_002_R2_34</strain>
    </source>
</reference>
<evidence type="ECO:0000256" key="5">
    <source>
        <dbReference type="ARBA" id="ARBA00023136"/>
    </source>
</evidence>
<feature type="transmembrane region" description="Helical" evidence="6">
    <location>
        <begin position="122"/>
        <end position="141"/>
    </location>
</feature>
<evidence type="ECO:0000256" key="3">
    <source>
        <dbReference type="ARBA" id="ARBA00022692"/>
    </source>
</evidence>
<dbReference type="EMBL" id="QFPW01000012">
    <property type="protein sequence ID" value="PZQ48389.1"/>
    <property type="molecule type" value="Genomic_DNA"/>
</dbReference>
<keyword evidence="2" id="KW-1003">Cell membrane</keyword>
<proteinExistence type="predicted"/>
<organism evidence="7 8">
    <name type="scientific">Rhodovulum sulfidophilum</name>
    <name type="common">Rhodobacter sulfidophilus</name>
    <dbReference type="NCBI Taxonomy" id="35806"/>
    <lineage>
        <taxon>Bacteria</taxon>
        <taxon>Pseudomonadati</taxon>
        <taxon>Pseudomonadota</taxon>
        <taxon>Alphaproteobacteria</taxon>
        <taxon>Rhodobacterales</taxon>
        <taxon>Paracoccaceae</taxon>
        <taxon>Rhodovulum</taxon>
    </lineage>
</organism>
<dbReference type="PANTHER" id="PTHR30482">
    <property type="entry name" value="HIGH-AFFINITY BRANCHED-CHAIN AMINO ACID TRANSPORT SYSTEM PERMEASE"/>
    <property type="match status" value="1"/>
</dbReference>
<comment type="subcellular location">
    <subcellularLocation>
        <location evidence="1">Cell membrane</location>
        <topology evidence="1">Multi-pass membrane protein</topology>
    </subcellularLocation>
</comment>
<name>A0A2W5N7U1_RHOSU</name>
<evidence type="ECO:0000256" key="2">
    <source>
        <dbReference type="ARBA" id="ARBA00022475"/>
    </source>
</evidence>
<dbReference type="GO" id="GO:0005886">
    <property type="term" value="C:plasma membrane"/>
    <property type="evidence" value="ECO:0007669"/>
    <property type="project" value="UniProtKB-SubCell"/>
</dbReference>
<keyword evidence="3 6" id="KW-0812">Transmembrane</keyword>
<dbReference type="PANTHER" id="PTHR30482:SF5">
    <property type="entry name" value="ABC TRANSPORTER PERMEASE PROTEIN"/>
    <property type="match status" value="1"/>
</dbReference>
<sequence>MSQPDLSLSAVPSLRPQPVWIAAGAVALLYALPMVASGYWLNAIILPFLILSLAGLGLNLLTGYAGQLSLGSGAFMAIGAYATFLLATHASWLPLPVALVVAGLIAGLAGAVAGLPSLRIKGFYLIVGTLALQFFVEWLFLKFPFFYNGNSSGTIALANLSAFGIDLSGDHGRYWLALTAILPLTLIARNLVRHGPGRSWMAIRDMDTAAAVIGIPVARAKITAFAVSSFYLGIAGALWAFAYLGTASVQSFGLTRSYQILFIIILGGMGSLSGAFLGAAFVSLLPIALDVAFQHLFAGQVDAGLLQNLQKVIFGALIIWFLIREPEGLARLLTDLAAGLGRRAGFRKPDQPAA</sequence>
<keyword evidence="4 6" id="KW-1133">Transmembrane helix</keyword>
<feature type="transmembrane region" description="Helical" evidence="6">
    <location>
        <begin position="174"/>
        <end position="192"/>
    </location>
</feature>
<dbReference type="Pfam" id="PF02653">
    <property type="entry name" value="BPD_transp_2"/>
    <property type="match status" value="1"/>
</dbReference>
<feature type="transmembrane region" description="Helical" evidence="6">
    <location>
        <begin position="258"/>
        <end position="285"/>
    </location>
</feature>
<evidence type="ECO:0000256" key="1">
    <source>
        <dbReference type="ARBA" id="ARBA00004651"/>
    </source>
</evidence>
<evidence type="ECO:0000313" key="7">
    <source>
        <dbReference type="EMBL" id="PZQ48389.1"/>
    </source>
</evidence>
<dbReference type="CDD" id="cd06581">
    <property type="entry name" value="TM_PBP1_LivM_like"/>
    <property type="match status" value="1"/>
</dbReference>
<keyword evidence="5 6" id="KW-0472">Membrane</keyword>